<proteinExistence type="inferred from homology"/>
<dbReference type="AlphaFoldDB" id="A0A0G4ENB1"/>
<feature type="domain" description="VOC" evidence="3">
    <location>
        <begin position="157"/>
        <end position="283"/>
    </location>
</feature>
<reference evidence="4 5" key="1">
    <citation type="submission" date="2014-11" db="EMBL/GenBank/DDBJ databases">
        <authorList>
            <person name="Zhu J."/>
            <person name="Qi W."/>
            <person name="Song R."/>
        </authorList>
    </citation>
    <scope>NUCLEOTIDE SEQUENCE [LARGE SCALE GENOMIC DNA]</scope>
</reference>
<evidence type="ECO:0000256" key="2">
    <source>
        <dbReference type="ARBA" id="ARBA00022737"/>
    </source>
</evidence>
<dbReference type="CDD" id="cd16357">
    <property type="entry name" value="GLOD4_C"/>
    <property type="match status" value="1"/>
</dbReference>
<organism evidence="4 5">
    <name type="scientific">Vitrella brassicaformis (strain CCMP3155)</name>
    <dbReference type="NCBI Taxonomy" id="1169540"/>
    <lineage>
        <taxon>Eukaryota</taxon>
        <taxon>Sar</taxon>
        <taxon>Alveolata</taxon>
        <taxon>Colpodellida</taxon>
        <taxon>Vitrellaceae</taxon>
        <taxon>Vitrella</taxon>
    </lineage>
</organism>
<dbReference type="PROSITE" id="PS51819">
    <property type="entry name" value="VOC"/>
    <property type="match status" value="2"/>
</dbReference>
<dbReference type="VEuPathDB" id="CryptoDB:Vbra_20591"/>
<sequence length="331" mass="37513">MSPVVDRRRALHWVFKVGDLAKTLEFLSSVLGMRVLRHEEFEEGCEATCNGPYAGAWSKTMVGYGSEKQYFCFEITANYGVTHYDKGNDMRYIGLRCVKDAPTPWVPFQWSKMSAEAQRLGYAVNEADGTITGPDNYCYKLVPMDPQHKRAQRGSDPVLMVSLNVSDLAKSTAYWRDLLQMEQVDNQQLPGSTSGSVCLRFPNDHICLELVQLPQGREVEHKEAFGRIAFTTSVGPQPIFERVKAAGHTIKNEPITLKTPGKADVVVTILEDPDGYEICFVNEEGFYDLCEAVPGDDYVNYAERAKRVDQMDKFNQRMQRIEEKKRQENGQ</sequence>
<dbReference type="OrthoDB" id="432204at2759"/>
<comment type="similarity">
    <text evidence="1">Belongs to the glyoxalase I family.</text>
</comment>
<dbReference type="InterPro" id="IPR037523">
    <property type="entry name" value="VOC_core"/>
</dbReference>
<keyword evidence="5" id="KW-1185">Reference proteome</keyword>
<dbReference type="InterPro" id="IPR043193">
    <property type="entry name" value="GLOD4"/>
</dbReference>
<dbReference type="InterPro" id="IPR029068">
    <property type="entry name" value="Glyas_Bleomycin-R_OHBP_Dase"/>
</dbReference>
<dbReference type="EMBL" id="CDMY01000274">
    <property type="protein sequence ID" value="CEL98616.1"/>
    <property type="molecule type" value="Genomic_DNA"/>
</dbReference>
<dbReference type="Pfam" id="PF21701">
    <property type="entry name" value="GLOD4_C"/>
    <property type="match status" value="1"/>
</dbReference>
<gene>
    <name evidence="4" type="ORF">Vbra_20591</name>
</gene>
<dbReference type="PhylomeDB" id="A0A0G4ENB1"/>
<feature type="domain" description="VOC" evidence="3">
    <location>
        <begin position="9"/>
        <end position="156"/>
    </location>
</feature>
<evidence type="ECO:0000259" key="3">
    <source>
        <dbReference type="PROSITE" id="PS51819"/>
    </source>
</evidence>
<dbReference type="PANTHER" id="PTHR46466:SF1">
    <property type="entry name" value="GLYOXALASE DOMAIN-CONTAINING PROTEIN 4"/>
    <property type="match status" value="1"/>
</dbReference>
<evidence type="ECO:0000313" key="4">
    <source>
        <dbReference type="EMBL" id="CEL98616.1"/>
    </source>
</evidence>
<name>A0A0G4ENB1_VITBC</name>
<dbReference type="InterPro" id="IPR043194">
    <property type="entry name" value="GLOD4_C"/>
</dbReference>
<dbReference type="OMA" id="CDAECNG"/>
<keyword evidence="2" id="KW-0677">Repeat</keyword>
<dbReference type="SUPFAM" id="SSF54593">
    <property type="entry name" value="Glyoxalase/Bleomycin resistance protein/Dihydroxybiphenyl dioxygenase"/>
    <property type="match status" value="2"/>
</dbReference>
<dbReference type="Proteomes" id="UP000041254">
    <property type="component" value="Unassembled WGS sequence"/>
</dbReference>
<accession>A0A0G4ENB1</accession>
<dbReference type="InParanoid" id="A0A0G4ENB1"/>
<evidence type="ECO:0000256" key="1">
    <source>
        <dbReference type="ARBA" id="ARBA00010363"/>
    </source>
</evidence>
<protein>
    <recommendedName>
        <fullName evidence="3">VOC domain-containing protein</fullName>
    </recommendedName>
</protein>
<evidence type="ECO:0000313" key="5">
    <source>
        <dbReference type="Proteomes" id="UP000041254"/>
    </source>
</evidence>
<dbReference type="Gene3D" id="3.10.180.10">
    <property type="entry name" value="2,3-Dihydroxybiphenyl 1,2-Dioxygenase, domain 1"/>
    <property type="match status" value="2"/>
</dbReference>
<dbReference type="PANTHER" id="PTHR46466">
    <property type="entry name" value="GLYOXALASE DOMAIN-CONTAINING PROTEIN 4"/>
    <property type="match status" value="1"/>
</dbReference>
<dbReference type="STRING" id="1169540.A0A0G4ENB1"/>